<dbReference type="InterPro" id="IPR029062">
    <property type="entry name" value="Class_I_gatase-like"/>
</dbReference>
<name>A0A168BJN4_CORDF</name>
<dbReference type="InterPro" id="IPR040449">
    <property type="entry name" value="Peptidase_S66_N"/>
</dbReference>
<dbReference type="PANTHER" id="PTHR30237">
    <property type="entry name" value="MURAMOYLTETRAPEPTIDE CARBOXYPEPTIDASE"/>
    <property type="match status" value="1"/>
</dbReference>
<dbReference type="STRING" id="1081108.A0A168BJN4"/>
<evidence type="ECO:0000313" key="7">
    <source>
        <dbReference type="Proteomes" id="UP000076881"/>
    </source>
</evidence>
<sequence length="598" mass="64947">MAAPSILAKALRPGDTIAFVSLSARLNEIFPNPIARASSLFESYGYKVRVFFTPNENAPIQTGIADRLSELRAALVDPTISAVVCTIGGETFTELLPALIADSELHEKIRANPKIVVGYSDNTGLHWFLHALTGLRTFYGPTAIPELGTSDSRDDQATPLAFCVSSLFNAITKTEPLGKVPRSLTYAPEHPTFFQDPQSLEVQKVVPSPAWSWLRPGKAQGRLFGGLLGAVVRLNGVRAVAPDWRDRIIFLETAVSEADDIGAVRTAFADLIAQGVFDSVAGLVVGRPFGYDSDEAREEYAGVITGLLCNAHHGPLAKKKFPILFNVDFGHTTPMVTLPFDTLAVLDSDNDQFEMLEAGVEESPDSSPRLASSRDDIIYISDDATSDINDVSHEPFDESLPSIQAIVQSLEDAERLGNTEDGFKQPSQREDADEASGQSADSTPHEQELLDESQRPTVDVAAQCPVGVSASTSRMYSRGCSVLADHEGTKKLSLSEIPQRVDSQLYPPSSASPPQRPPADVDCDRVGMTPRGSPGPSQTASTKYDSFDVFDTPSGIFLPALHLDVTWRSHNGERIRKHYVAIWGLSEDDYDLDEETDD</sequence>
<dbReference type="InterPro" id="IPR027461">
    <property type="entry name" value="Carboxypeptidase_A_C_sf"/>
</dbReference>
<dbReference type="PANTHER" id="PTHR30237:SF4">
    <property type="entry name" value="LD-CARBOXYPEPTIDASE C-TERMINAL DOMAIN-CONTAINING PROTEIN"/>
    <property type="match status" value="1"/>
</dbReference>
<dbReference type="Pfam" id="PF02016">
    <property type="entry name" value="Peptidase_S66"/>
    <property type="match status" value="1"/>
</dbReference>
<dbReference type="InterPro" id="IPR027478">
    <property type="entry name" value="LdcA_N"/>
</dbReference>
<dbReference type="Gene3D" id="3.50.30.60">
    <property type="entry name" value="LD-carboxypeptidase A C-terminal domain-like"/>
    <property type="match status" value="1"/>
</dbReference>
<evidence type="ECO:0000256" key="2">
    <source>
        <dbReference type="ARBA" id="ARBA00022801"/>
    </source>
</evidence>
<organism evidence="6 7">
    <name type="scientific">Akanthomyces lecanii RCEF 1005</name>
    <dbReference type="NCBI Taxonomy" id="1081108"/>
    <lineage>
        <taxon>Eukaryota</taxon>
        <taxon>Fungi</taxon>
        <taxon>Dikarya</taxon>
        <taxon>Ascomycota</taxon>
        <taxon>Pezizomycotina</taxon>
        <taxon>Sordariomycetes</taxon>
        <taxon>Hypocreomycetidae</taxon>
        <taxon>Hypocreales</taxon>
        <taxon>Cordycipitaceae</taxon>
        <taxon>Akanthomyces</taxon>
        <taxon>Cordyceps confragosa</taxon>
    </lineage>
</organism>
<dbReference type="InterPro" id="IPR040921">
    <property type="entry name" value="Peptidase_S66C"/>
</dbReference>
<evidence type="ECO:0000259" key="4">
    <source>
        <dbReference type="Pfam" id="PF02016"/>
    </source>
</evidence>
<feature type="compositionally biased region" description="Basic and acidic residues" evidence="3">
    <location>
        <begin position="418"/>
        <end position="430"/>
    </location>
</feature>
<dbReference type="Proteomes" id="UP000076881">
    <property type="component" value="Unassembled WGS sequence"/>
</dbReference>
<comment type="caution">
    <text evidence="6">The sequence shown here is derived from an EMBL/GenBank/DDBJ whole genome shotgun (WGS) entry which is preliminary data.</text>
</comment>
<dbReference type="GO" id="GO:0004180">
    <property type="term" value="F:carboxypeptidase activity"/>
    <property type="evidence" value="ECO:0007669"/>
    <property type="project" value="UniProtKB-KW"/>
</dbReference>
<protein>
    <submittedName>
        <fullName evidence="6">Peptidase u61 ld-carboxypeptidase a</fullName>
    </submittedName>
</protein>
<evidence type="ECO:0000259" key="5">
    <source>
        <dbReference type="Pfam" id="PF17676"/>
    </source>
</evidence>
<dbReference type="CDD" id="cd07062">
    <property type="entry name" value="Peptidase_S66_mccF_like"/>
    <property type="match status" value="1"/>
</dbReference>
<dbReference type="AlphaFoldDB" id="A0A168BJN4"/>
<accession>A0A168BJN4</accession>
<evidence type="ECO:0000313" key="6">
    <source>
        <dbReference type="EMBL" id="OAA70205.1"/>
    </source>
</evidence>
<evidence type="ECO:0000256" key="1">
    <source>
        <dbReference type="ARBA" id="ARBA00010233"/>
    </source>
</evidence>
<keyword evidence="6" id="KW-0645">Protease</keyword>
<reference evidence="6 7" key="1">
    <citation type="journal article" date="2016" name="Genome Biol. Evol.">
        <title>Divergent and convergent evolution of fungal pathogenicity.</title>
        <authorList>
            <person name="Shang Y."/>
            <person name="Xiao G."/>
            <person name="Zheng P."/>
            <person name="Cen K."/>
            <person name="Zhan S."/>
            <person name="Wang C."/>
        </authorList>
    </citation>
    <scope>NUCLEOTIDE SEQUENCE [LARGE SCALE GENOMIC DNA]</scope>
    <source>
        <strain evidence="6 7">RCEF 1005</strain>
    </source>
</reference>
<gene>
    <name evidence="6" type="ORF">LEL_10021</name>
</gene>
<proteinExistence type="inferred from homology"/>
<keyword evidence="7" id="KW-1185">Reference proteome</keyword>
<evidence type="ECO:0000256" key="3">
    <source>
        <dbReference type="SAM" id="MobiDB-lite"/>
    </source>
</evidence>
<comment type="similarity">
    <text evidence="1">Belongs to the peptidase S66 family.</text>
</comment>
<dbReference type="SUPFAM" id="SSF52317">
    <property type="entry name" value="Class I glutamine amidotransferase-like"/>
    <property type="match status" value="1"/>
</dbReference>
<dbReference type="EMBL" id="AZHF01000010">
    <property type="protein sequence ID" value="OAA70205.1"/>
    <property type="molecule type" value="Genomic_DNA"/>
</dbReference>
<dbReference type="Gene3D" id="3.40.50.10740">
    <property type="entry name" value="Class I glutamine amidotransferase-like"/>
    <property type="match status" value="1"/>
</dbReference>
<keyword evidence="2" id="KW-0378">Hydrolase</keyword>
<dbReference type="InterPro" id="IPR003507">
    <property type="entry name" value="S66_fam"/>
</dbReference>
<feature type="domain" description="LD-carboxypeptidase N-terminal" evidence="4">
    <location>
        <begin position="17"/>
        <end position="140"/>
    </location>
</feature>
<keyword evidence="6" id="KW-0121">Carboxypeptidase</keyword>
<feature type="domain" description="LD-carboxypeptidase C-terminal" evidence="5">
    <location>
        <begin position="220"/>
        <end position="344"/>
    </location>
</feature>
<dbReference type="OrthoDB" id="5186469at2759"/>
<feature type="region of interest" description="Disordered" evidence="3">
    <location>
        <begin position="418"/>
        <end position="460"/>
    </location>
</feature>
<feature type="compositionally biased region" description="Basic and acidic residues" evidence="3">
    <location>
        <begin position="443"/>
        <end position="454"/>
    </location>
</feature>
<dbReference type="SUPFAM" id="SSF141986">
    <property type="entry name" value="LD-carboxypeptidase A C-terminal domain-like"/>
    <property type="match status" value="1"/>
</dbReference>
<feature type="region of interest" description="Disordered" evidence="3">
    <location>
        <begin position="494"/>
        <end position="542"/>
    </location>
</feature>
<dbReference type="Pfam" id="PF17676">
    <property type="entry name" value="Peptidase_S66C"/>
    <property type="match status" value="1"/>
</dbReference>